<dbReference type="AlphaFoldDB" id="A0A1A5YHN1"/>
<reference evidence="3 4" key="1">
    <citation type="submission" date="2016-05" db="EMBL/GenBank/DDBJ databases">
        <title>Paenibacillus oryzae. sp. nov., isolated from the rice root.</title>
        <authorList>
            <person name="Zhang J."/>
            <person name="Zhang X."/>
        </authorList>
    </citation>
    <scope>NUCLEOTIDE SEQUENCE [LARGE SCALE GENOMIC DNA]</scope>
    <source>
        <strain evidence="3 4">1DrF-4</strain>
    </source>
</reference>
<feature type="compositionally biased region" description="Basic and acidic residues" evidence="1">
    <location>
        <begin position="173"/>
        <end position="184"/>
    </location>
</feature>
<accession>A0A1A5YHN1</accession>
<name>A0A1A5YHN1_9BACL</name>
<dbReference type="RefSeq" id="WP_068684433.1">
    <property type="nucleotide sequence ID" value="NZ_LYPA01000064.1"/>
</dbReference>
<evidence type="ECO:0000313" key="4">
    <source>
        <dbReference type="Proteomes" id="UP000092024"/>
    </source>
</evidence>
<dbReference type="Pfam" id="PF14080">
    <property type="entry name" value="DUF4261"/>
    <property type="match status" value="1"/>
</dbReference>
<feature type="region of interest" description="Disordered" evidence="1">
    <location>
        <begin position="161"/>
        <end position="190"/>
    </location>
</feature>
<dbReference type="EMBL" id="LYPA01000064">
    <property type="protein sequence ID" value="OBR65097.1"/>
    <property type="molecule type" value="Genomic_DNA"/>
</dbReference>
<dbReference type="Proteomes" id="UP000092024">
    <property type="component" value="Unassembled WGS sequence"/>
</dbReference>
<dbReference type="STRING" id="1844972.A7K91_05945"/>
<evidence type="ECO:0000256" key="1">
    <source>
        <dbReference type="SAM" id="MobiDB-lite"/>
    </source>
</evidence>
<gene>
    <name evidence="3" type="ORF">A7K91_05945</name>
</gene>
<evidence type="ECO:0000259" key="2">
    <source>
        <dbReference type="Pfam" id="PF14080"/>
    </source>
</evidence>
<dbReference type="InterPro" id="IPR025357">
    <property type="entry name" value="DUF4261"/>
</dbReference>
<keyword evidence="4" id="KW-1185">Reference proteome</keyword>
<sequence length="392" mass="43578">MTNQQQAALEAMTSWLADEQELGKIPYKIEHAGEFMLHEMKYYLFKYKKKMLSSWLLGVCGGYESPEDTEHCGHIFSEMQPYNPATAVEEATKMVEMIREYWMQRAAEYENASGNGPNGDDDDENGAGGIFNGFVLLNSVEFDREEIIARLQQDWNIVVTEEEDDEDNSGESANHENPGEHDDGSGPAPLVFEAEGSMLAVSFIPAPVPDNEAVHNAGSNYLWPQAEEVTKTHVAHLIIAVIPRESSPMENGTNYVKLASSCLKLPNAIGLYSSGTVFQPEFFQDVTEAMKEDDLFPLLNLVYFGLVRSENGVSGYTIGLNSFGKDEIEVLESPASPSELREFLIDISGYVVEYDVKLRHGETIGFSEEQKLAITRSEGVNIGGQTLKIQYI</sequence>
<dbReference type="OrthoDB" id="4827574at2"/>
<comment type="caution">
    <text evidence="3">The sequence shown here is derived from an EMBL/GenBank/DDBJ whole genome shotgun (WGS) entry which is preliminary data.</text>
</comment>
<feature type="domain" description="DUF4261" evidence="2">
    <location>
        <begin position="316"/>
        <end position="390"/>
    </location>
</feature>
<proteinExistence type="predicted"/>
<evidence type="ECO:0000313" key="3">
    <source>
        <dbReference type="EMBL" id="OBR65097.1"/>
    </source>
</evidence>
<protein>
    <recommendedName>
        <fullName evidence="2">DUF4261 domain-containing protein</fullName>
    </recommendedName>
</protein>
<organism evidence="3 4">
    <name type="scientific">Paenibacillus oryzae</name>
    <dbReference type="NCBI Taxonomy" id="1844972"/>
    <lineage>
        <taxon>Bacteria</taxon>
        <taxon>Bacillati</taxon>
        <taxon>Bacillota</taxon>
        <taxon>Bacilli</taxon>
        <taxon>Bacillales</taxon>
        <taxon>Paenibacillaceae</taxon>
        <taxon>Paenibacillus</taxon>
    </lineage>
</organism>